<dbReference type="AlphaFoldDB" id="A0AAD6V1J7"/>
<comment type="caution">
    <text evidence="1">The sequence shown here is derived from an EMBL/GenBank/DDBJ whole genome shotgun (WGS) entry which is preliminary data.</text>
</comment>
<evidence type="ECO:0000313" key="2">
    <source>
        <dbReference type="Proteomes" id="UP001219525"/>
    </source>
</evidence>
<sequence>MMDIGKTYIRHLGGGCNGEANWVTSWEDDAPTAYHHRGRLLAASQRGLGGSVSKKDSFQNCNELHFLVNIQNNVPDSWSGRDESRAVGRSRWAGLTGRSSSVVGPSRQTLFRLPDGTDVIGDGPSTEGRRRVDGLRLYVA</sequence>
<keyword evidence="2" id="KW-1185">Reference proteome</keyword>
<evidence type="ECO:0000313" key="1">
    <source>
        <dbReference type="EMBL" id="KAJ7199818.1"/>
    </source>
</evidence>
<dbReference type="Proteomes" id="UP001219525">
    <property type="component" value="Unassembled WGS sequence"/>
</dbReference>
<name>A0AAD6V1J7_9AGAR</name>
<gene>
    <name evidence="1" type="ORF">GGX14DRAFT_401108</name>
</gene>
<accession>A0AAD6V1J7</accession>
<proteinExistence type="predicted"/>
<dbReference type="EMBL" id="JARJCW010000066">
    <property type="protein sequence ID" value="KAJ7199818.1"/>
    <property type="molecule type" value="Genomic_DNA"/>
</dbReference>
<reference evidence="1" key="1">
    <citation type="submission" date="2023-03" db="EMBL/GenBank/DDBJ databases">
        <title>Massive genome expansion in bonnet fungi (Mycena s.s.) driven by repeated elements and novel gene families across ecological guilds.</title>
        <authorList>
            <consortium name="Lawrence Berkeley National Laboratory"/>
            <person name="Harder C.B."/>
            <person name="Miyauchi S."/>
            <person name="Viragh M."/>
            <person name="Kuo A."/>
            <person name="Thoen E."/>
            <person name="Andreopoulos B."/>
            <person name="Lu D."/>
            <person name="Skrede I."/>
            <person name="Drula E."/>
            <person name="Henrissat B."/>
            <person name="Morin E."/>
            <person name="Kohler A."/>
            <person name="Barry K."/>
            <person name="LaButti K."/>
            <person name="Morin E."/>
            <person name="Salamov A."/>
            <person name="Lipzen A."/>
            <person name="Mereny Z."/>
            <person name="Hegedus B."/>
            <person name="Baldrian P."/>
            <person name="Stursova M."/>
            <person name="Weitz H."/>
            <person name="Taylor A."/>
            <person name="Grigoriev I.V."/>
            <person name="Nagy L.G."/>
            <person name="Martin F."/>
            <person name="Kauserud H."/>
        </authorList>
    </citation>
    <scope>NUCLEOTIDE SEQUENCE</scope>
    <source>
        <strain evidence="1">9144</strain>
    </source>
</reference>
<protein>
    <submittedName>
        <fullName evidence="1">Uncharacterized protein</fullName>
    </submittedName>
</protein>
<organism evidence="1 2">
    <name type="scientific">Mycena pura</name>
    <dbReference type="NCBI Taxonomy" id="153505"/>
    <lineage>
        <taxon>Eukaryota</taxon>
        <taxon>Fungi</taxon>
        <taxon>Dikarya</taxon>
        <taxon>Basidiomycota</taxon>
        <taxon>Agaricomycotina</taxon>
        <taxon>Agaricomycetes</taxon>
        <taxon>Agaricomycetidae</taxon>
        <taxon>Agaricales</taxon>
        <taxon>Marasmiineae</taxon>
        <taxon>Mycenaceae</taxon>
        <taxon>Mycena</taxon>
    </lineage>
</organism>